<dbReference type="Proteomes" id="UP000664203">
    <property type="component" value="Unassembled WGS sequence"/>
</dbReference>
<keyword evidence="3" id="KW-1185">Reference proteome</keyword>
<dbReference type="AlphaFoldDB" id="A0A8H3EQR1"/>
<sequence length="400" mass="45061">MDDAIQDATGDQVIHDSEQITQHIFQLANHISTEVQQGTSDMKAHFDSTIRRATAFPFNGMLLRPSSQDHDSSARQLQAETHELRDRSARLEADHQGSIRILEAQRRSLEDEKLILNKKYRAMEVALQRSRADVKRLNSIVVKSKMEDSGPTDDQIRADFRGLGNAVLKLAHKNLQATTELKNCHSDDLGKKEASWLQGWSDLTPELRHYRVRGAIFNIVLDAYFVKPYFGLDGRTERALRDFECSLEKNGERISPADMVEWRRRTVTAAQALRPTDEIPHLAAKDICEIFMSIFTPPSNGPTTTPYPEILELCEKAEQISLILRQSRATFTVSLARKDQMIDQPEDSNMELVAVEGQSSSTSVKVSYTVFGGLVKTTLFPGEEDVVVTLEKPIVVGYYA</sequence>
<reference evidence="2" key="1">
    <citation type="submission" date="2021-03" db="EMBL/GenBank/DDBJ databases">
        <authorList>
            <person name="Tagirdzhanova G."/>
        </authorList>
    </citation>
    <scope>NUCLEOTIDE SEQUENCE</scope>
</reference>
<accession>A0A8H3EQR1</accession>
<comment type="caution">
    <text evidence="2">The sequence shown here is derived from an EMBL/GenBank/DDBJ whole genome shotgun (WGS) entry which is preliminary data.</text>
</comment>
<proteinExistence type="predicted"/>
<evidence type="ECO:0000313" key="2">
    <source>
        <dbReference type="EMBL" id="CAF9909689.1"/>
    </source>
</evidence>
<organism evidence="2 3">
    <name type="scientific">Alectoria fallacina</name>
    <dbReference type="NCBI Taxonomy" id="1903189"/>
    <lineage>
        <taxon>Eukaryota</taxon>
        <taxon>Fungi</taxon>
        <taxon>Dikarya</taxon>
        <taxon>Ascomycota</taxon>
        <taxon>Pezizomycotina</taxon>
        <taxon>Lecanoromycetes</taxon>
        <taxon>OSLEUM clade</taxon>
        <taxon>Lecanoromycetidae</taxon>
        <taxon>Lecanorales</taxon>
        <taxon>Lecanorineae</taxon>
        <taxon>Parmeliaceae</taxon>
        <taxon>Alectoria</taxon>
    </lineage>
</organism>
<name>A0A8H3EQR1_9LECA</name>
<protein>
    <submittedName>
        <fullName evidence="2">Uncharacterized protein</fullName>
    </submittedName>
</protein>
<feature type="region of interest" description="Disordered" evidence="1">
    <location>
        <begin position="64"/>
        <end position="83"/>
    </location>
</feature>
<dbReference type="EMBL" id="CAJPDR010000038">
    <property type="protein sequence ID" value="CAF9909689.1"/>
    <property type="molecule type" value="Genomic_DNA"/>
</dbReference>
<dbReference type="OrthoDB" id="5393537at2759"/>
<gene>
    <name evidence="2" type="ORF">ALECFALPRED_005973</name>
</gene>
<evidence type="ECO:0000313" key="3">
    <source>
        <dbReference type="Proteomes" id="UP000664203"/>
    </source>
</evidence>
<evidence type="ECO:0000256" key="1">
    <source>
        <dbReference type="SAM" id="MobiDB-lite"/>
    </source>
</evidence>